<organism evidence="2">
    <name type="scientific">Mesocestoides corti</name>
    <name type="common">Flatworm</name>
    <dbReference type="NCBI Taxonomy" id="53468"/>
    <lineage>
        <taxon>Eukaryota</taxon>
        <taxon>Metazoa</taxon>
        <taxon>Spiralia</taxon>
        <taxon>Lophotrochozoa</taxon>
        <taxon>Platyhelminthes</taxon>
        <taxon>Cestoda</taxon>
        <taxon>Eucestoda</taxon>
        <taxon>Cyclophyllidea</taxon>
        <taxon>Mesocestoididae</taxon>
        <taxon>Mesocestoides</taxon>
    </lineage>
</organism>
<dbReference type="WBParaSite" id="MCU_000131-RA">
    <property type="protein sequence ID" value="MCU_000131-RA"/>
    <property type="gene ID" value="MCU_000131"/>
</dbReference>
<feature type="transmembrane region" description="Helical" evidence="1">
    <location>
        <begin position="82"/>
        <end position="104"/>
    </location>
</feature>
<accession>A0A5K3EH38</accession>
<keyword evidence="1" id="KW-0472">Membrane</keyword>
<evidence type="ECO:0000313" key="2">
    <source>
        <dbReference type="WBParaSite" id="MCU_000131-RA"/>
    </source>
</evidence>
<proteinExistence type="predicted"/>
<evidence type="ECO:0000256" key="1">
    <source>
        <dbReference type="SAM" id="Phobius"/>
    </source>
</evidence>
<feature type="transmembrane region" description="Helical" evidence="1">
    <location>
        <begin position="6"/>
        <end position="33"/>
    </location>
</feature>
<feature type="transmembrane region" description="Helical" evidence="1">
    <location>
        <begin position="116"/>
        <end position="139"/>
    </location>
</feature>
<dbReference type="AlphaFoldDB" id="A0A5K3EH38"/>
<keyword evidence="1" id="KW-0812">Transmembrane</keyword>
<sequence>MALNEVVMGCLTLSLVLYLLAVIIGAWPCGGLFRECQKTGTRNTSWMVYNYDIIGGLLIVCVITITISLVLTILSLLFDHSWIRVVSYCTCFIAFAIGITMEICFHTRINYDWSSFLNTVGMTLCFQVFLVQVAELIHIQLGATAHFTPEFM</sequence>
<name>A0A5K3EH38_MESCO</name>
<keyword evidence="1" id="KW-1133">Transmembrane helix</keyword>
<feature type="transmembrane region" description="Helical" evidence="1">
    <location>
        <begin position="53"/>
        <end position="76"/>
    </location>
</feature>
<protein>
    <submittedName>
        <fullName evidence="2">MARVEL domain-containing protein</fullName>
    </submittedName>
</protein>
<reference evidence="2" key="1">
    <citation type="submission" date="2019-11" db="UniProtKB">
        <authorList>
            <consortium name="WormBaseParasite"/>
        </authorList>
    </citation>
    <scope>IDENTIFICATION</scope>
</reference>